<feature type="region of interest" description="Disordered" evidence="1">
    <location>
        <begin position="1"/>
        <end position="62"/>
    </location>
</feature>
<reference evidence="3" key="1">
    <citation type="submission" date="2005-09" db="EMBL/GenBank/DDBJ databases">
        <authorList>
            <person name="Mural R.J."/>
            <person name="Li P.W."/>
            <person name="Adams M.D."/>
            <person name="Amanatides P.G."/>
            <person name="Baden-Tillson H."/>
            <person name="Barnstead M."/>
            <person name="Chin S.H."/>
            <person name="Dew I."/>
            <person name="Evans C.A."/>
            <person name="Ferriera S."/>
            <person name="Flanigan M."/>
            <person name="Fosler C."/>
            <person name="Glodek A."/>
            <person name="Gu Z."/>
            <person name="Holt R.A."/>
            <person name="Jennings D."/>
            <person name="Kraft C.L."/>
            <person name="Lu F."/>
            <person name="Nguyen T."/>
            <person name="Nusskern D.R."/>
            <person name="Pfannkoch C.M."/>
            <person name="Sitter C."/>
            <person name="Sutton G.G."/>
            <person name="Venter J.C."/>
            <person name="Wang Z."/>
            <person name="Woodage T."/>
            <person name="Zheng X.H."/>
            <person name="Zhong F."/>
        </authorList>
    </citation>
    <scope>NUCLEOTIDE SEQUENCE [LARGE SCALE GENOMIC DNA]</scope>
    <source>
        <strain>BN</strain>
        <strain evidence="3">Sprague-Dawley</strain>
    </source>
</reference>
<evidence type="ECO:0000313" key="2">
    <source>
        <dbReference type="EMBL" id="EDL87351.1"/>
    </source>
</evidence>
<sequence length="62" mass="6174">MDPAPALAPANANNANAPPARKAAVPAAPWAVRSAPRAASAKRLRTSAAAAPEVGASSQWCK</sequence>
<proteinExistence type="predicted"/>
<feature type="compositionally biased region" description="Low complexity" evidence="1">
    <location>
        <begin position="1"/>
        <end position="39"/>
    </location>
</feature>
<gene>
    <name evidence="2" type="ORF">rCG_39063</name>
</gene>
<organism evidence="2 3">
    <name type="scientific">Rattus norvegicus</name>
    <name type="common">Rat</name>
    <dbReference type="NCBI Taxonomy" id="10116"/>
    <lineage>
        <taxon>Eukaryota</taxon>
        <taxon>Metazoa</taxon>
        <taxon>Chordata</taxon>
        <taxon>Craniata</taxon>
        <taxon>Vertebrata</taxon>
        <taxon>Euteleostomi</taxon>
        <taxon>Mammalia</taxon>
        <taxon>Eutheria</taxon>
        <taxon>Euarchontoglires</taxon>
        <taxon>Glires</taxon>
        <taxon>Rodentia</taxon>
        <taxon>Myomorpha</taxon>
        <taxon>Muroidea</taxon>
        <taxon>Muridae</taxon>
        <taxon>Murinae</taxon>
        <taxon>Rattus</taxon>
    </lineage>
</organism>
<protein>
    <submittedName>
        <fullName evidence="2">RCG39063</fullName>
    </submittedName>
</protein>
<evidence type="ECO:0000256" key="1">
    <source>
        <dbReference type="SAM" id="MobiDB-lite"/>
    </source>
</evidence>
<accession>A6JY73</accession>
<dbReference type="Proteomes" id="UP000234681">
    <property type="component" value="Chromosome 19"/>
</dbReference>
<dbReference type="EMBL" id="CH474006">
    <property type="protein sequence ID" value="EDL87351.1"/>
    <property type="molecule type" value="Genomic_DNA"/>
</dbReference>
<name>A6JY73_RAT</name>
<evidence type="ECO:0000313" key="3">
    <source>
        <dbReference type="Proteomes" id="UP000234681"/>
    </source>
</evidence>
<dbReference type="AlphaFoldDB" id="A6JY73"/>